<accession>A0ABQ5V7D3</accession>
<sequence>MTDLITRFDIAIHDRVDRLQSRLHAIKNGIAPEGSAIDRGADAIEETIDTSRKKLANAYETLDDWVDVKLDQVYAWRETREVDHLIKQSEKSQRHAEAALDVALGALDEAELALAKATIAENSARELAPPQQDKPET</sequence>
<proteinExistence type="predicted"/>
<protein>
    <submittedName>
        <fullName evidence="1">Uncharacterized protein</fullName>
    </submittedName>
</protein>
<gene>
    <name evidence="1" type="ORF">GCM10007853_03650</name>
</gene>
<reference evidence="1" key="2">
    <citation type="submission" date="2023-01" db="EMBL/GenBank/DDBJ databases">
        <title>Draft genome sequence of Algimonas ampicilliniresistens strain NBRC 108219.</title>
        <authorList>
            <person name="Sun Q."/>
            <person name="Mori K."/>
        </authorList>
    </citation>
    <scope>NUCLEOTIDE SEQUENCE</scope>
    <source>
        <strain evidence="1">NBRC 108219</strain>
    </source>
</reference>
<reference evidence="1" key="1">
    <citation type="journal article" date="2014" name="Int. J. Syst. Evol. Microbiol.">
        <title>Complete genome of a new Firmicutes species belonging to the dominant human colonic microbiota ('Ruminococcus bicirculans') reveals two chromosomes and a selective capacity to utilize plant glucans.</title>
        <authorList>
            <consortium name="NISC Comparative Sequencing Program"/>
            <person name="Wegmann U."/>
            <person name="Louis P."/>
            <person name="Goesmann A."/>
            <person name="Henrissat B."/>
            <person name="Duncan S.H."/>
            <person name="Flint H.J."/>
        </authorList>
    </citation>
    <scope>NUCLEOTIDE SEQUENCE</scope>
    <source>
        <strain evidence="1">NBRC 108219</strain>
    </source>
</reference>
<dbReference type="EMBL" id="BSNK01000001">
    <property type="protein sequence ID" value="GLQ22491.1"/>
    <property type="molecule type" value="Genomic_DNA"/>
</dbReference>
<dbReference type="Proteomes" id="UP001161391">
    <property type="component" value="Unassembled WGS sequence"/>
</dbReference>
<evidence type="ECO:0000313" key="1">
    <source>
        <dbReference type="EMBL" id="GLQ22491.1"/>
    </source>
</evidence>
<evidence type="ECO:0000313" key="2">
    <source>
        <dbReference type="Proteomes" id="UP001161391"/>
    </source>
</evidence>
<name>A0ABQ5V7D3_9PROT</name>
<organism evidence="1 2">
    <name type="scientific">Algimonas ampicilliniresistens</name>
    <dbReference type="NCBI Taxonomy" id="1298735"/>
    <lineage>
        <taxon>Bacteria</taxon>
        <taxon>Pseudomonadati</taxon>
        <taxon>Pseudomonadota</taxon>
        <taxon>Alphaproteobacteria</taxon>
        <taxon>Maricaulales</taxon>
        <taxon>Robiginitomaculaceae</taxon>
        <taxon>Algimonas</taxon>
    </lineage>
</organism>
<keyword evidence="2" id="KW-1185">Reference proteome</keyword>
<comment type="caution">
    <text evidence="1">The sequence shown here is derived from an EMBL/GenBank/DDBJ whole genome shotgun (WGS) entry which is preliminary data.</text>
</comment>
<dbReference type="RefSeq" id="WP_284386915.1">
    <property type="nucleotide sequence ID" value="NZ_BSNK01000001.1"/>
</dbReference>